<dbReference type="InterPro" id="IPR009078">
    <property type="entry name" value="Ferritin-like_SF"/>
</dbReference>
<organism evidence="1 2">
    <name type="scientific">Mucilaginibacter limnophilus</name>
    <dbReference type="NCBI Taxonomy" id="1932778"/>
    <lineage>
        <taxon>Bacteria</taxon>
        <taxon>Pseudomonadati</taxon>
        <taxon>Bacteroidota</taxon>
        <taxon>Sphingobacteriia</taxon>
        <taxon>Sphingobacteriales</taxon>
        <taxon>Sphingobacteriaceae</taxon>
        <taxon>Mucilaginibacter</taxon>
    </lineage>
</organism>
<sequence>MNLFNIIEEIEKVDPEIADRMNPRRSAIKNITSFGSKVAAAALPFALGTMFKKAYAQTGGTAADVANVLNFALTLEYLESSFYNIGLDKGGLIPTADRNNYISKISRDEDAHVLFLKSVIKDSLKQQPVDRASLQFDFTGGNGSNDGPFATVFSDYATFLKVATAFEDTGVRAYKGQAPALLGNQVVLTAALSIHAVEARHAAALRHLLHTKFSAALKPWIESTATAGNDTGISQVNGNYDKEQNVTHLGVDVTTLPETGNSADVRSATAAFDEPLTRTEVEDLLIGSFIVSNAD</sequence>
<gene>
    <name evidence="1" type="ORF">EOD41_11125</name>
</gene>
<evidence type="ECO:0000313" key="2">
    <source>
        <dbReference type="Proteomes" id="UP000282759"/>
    </source>
</evidence>
<dbReference type="SUPFAM" id="SSF47240">
    <property type="entry name" value="Ferritin-like"/>
    <property type="match status" value="1"/>
</dbReference>
<name>A0A3S3TGJ5_9SPHI</name>
<comment type="caution">
    <text evidence="1">The sequence shown here is derived from an EMBL/GenBank/DDBJ whole genome shotgun (WGS) entry which is preliminary data.</text>
</comment>
<protein>
    <submittedName>
        <fullName evidence="1">Ferritin-like domain-containing protein</fullName>
    </submittedName>
</protein>
<dbReference type="Pfam" id="PF13668">
    <property type="entry name" value="Ferritin_2"/>
    <property type="match status" value="1"/>
</dbReference>
<evidence type="ECO:0000313" key="1">
    <source>
        <dbReference type="EMBL" id="RVU00547.1"/>
    </source>
</evidence>
<dbReference type="RefSeq" id="WP_127704889.1">
    <property type="nucleotide sequence ID" value="NZ_SACK01000004.1"/>
</dbReference>
<dbReference type="CDD" id="cd00657">
    <property type="entry name" value="Ferritin_like"/>
    <property type="match status" value="1"/>
</dbReference>
<dbReference type="AlphaFoldDB" id="A0A3S3TGJ5"/>
<proteinExistence type="predicted"/>
<keyword evidence="2" id="KW-1185">Reference proteome</keyword>
<dbReference type="OrthoDB" id="954262at2"/>
<accession>A0A3S3TGJ5</accession>
<dbReference type="Proteomes" id="UP000282759">
    <property type="component" value="Unassembled WGS sequence"/>
</dbReference>
<reference evidence="1 2" key="1">
    <citation type="submission" date="2019-01" db="EMBL/GenBank/DDBJ databases">
        <authorList>
            <person name="Chen W.-M."/>
        </authorList>
    </citation>
    <scope>NUCLEOTIDE SEQUENCE [LARGE SCALE GENOMIC DNA]</scope>
    <source>
        <strain evidence="1 2">YBJ-36</strain>
    </source>
</reference>
<dbReference type="EMBL" id="SACK01000004">
    <property type="protein sequence ID" value="RVU00547.1"/>
    <property type="molecule type" value="Genomic_DNA"/>
</dbReference>